<comment type="caution">
    <text evidence="3">The sequence shown here is derived from an EMBL/GenBank/DDBJ whole genome shotgun (WGS) entry which is preliminary data.</text>
</comment>
<proteinExistence type="predicted"/>
<keyword evidence="2" id="KW-0812">Transmembrane</keyword>
<reference evidence="3 4" key="1">
    <citation type="submission" date="2023-04" db="EMBL/GenBank/DDBJ databases">
        <title>Klugiella caeni sp. nov. isolated from the sludge of biochemical tank.</title>
        <authorList>
            <person name="Geng K."/>
        </authorList>
    </citation>
    <scope>NUCLEOTIDE SEQUENCE [LARGE SCALE GENOMIC DNA]</scope>
    <source>
        <strain evidence="3 4">YN-L-19</strain>
    </source>
</reference>
<organism evidence="3 4">
    <name type="scientific">Ruicaihuangia caeni</name>
    <dbReference type="NCBI Taxonomy" id="3042517"/>
    <lineage>
        <taxon>Bacteria</taxon>
        <taxon>Bacillati</taxon>
        <taxon>Actinomycetota</taxon>
        <taxon>Actinomycetes</taxon>
        <taxon>Micrococcales</taxon>
        <taxon>Microbacteriaceae</taxon>
        <taxon>Ruicaihuangia</taxon>
    </lineage>
</organism>
<evidence type="ECO:0000256" key="1">
    <source>
        <dbReference type="SAM" id="MobiDB-lite"/>
    </source>
</evidence>
<feature type="region of interest" description="Disordered" evidence="1">
    <location>
        <begin position="134"/>
        <end position="155"/>
    </location>
</feature>
<protein>
    <submittedName>
        <fullName evidence="3">Uncharacterized protein</fullName>
    </submittedName>
</protein>
<feature type="transmembrane region" description="Helical" evidence="2">
    <location>
        <begin position="9"/>
        <end position="37"/>
    </location>
</feature>
<keyword evidence="4" id="KW-1185">Reference proteome</keyword>
<name>A0AAW6TD04_9MICO</name>
<dbReference type="Proteomes" id="UP001321506">
    <property type="component" value="Unassembled WGS sequence"/>
</dbReference>
<feature type="transmembrane region" description="Helical" evidence="2">
    <location>
        <begin position="102"/>
        <end position="119"/>
    </location>
</feature>
<feature type="transmembrane region" description="Helical" evidence="2">
    <location>
        <begin position="78"/>
        <end position="96"/>
    </location>
</feature>
<gene>
    <name evidence="3" type="ORF">QF206_10850</name>
</gene>
<evidence type="ECO:0000313" key="4">
    <source>
        <dbReference type="Proteomes" id="UP001321506"/>
    </source>
</evidence>
<evidence type="ECO:0000313" key="3">
    <source>
        <dbReference type="EMBL" id="MDI2099462.1"/>
    </source>
</evidence>
<feature type="transmembrane region" description="Helical" evidence="2">
    <location>
        <begin position="43"/>
        <end position="66"/>
    </location>
</feature>
<dbReference type="RefSeq" id="WP_281489245.1">
    <property type="nucleotide sequence ID" value="NZ_JASATX010000004.1"/>
</dbReference>
<keyword evidence="2" id="KW-0472">Membrane</keyword>
<dbReference type="AlphaFoldDB" id="A0AAW6TD04"/>
<keyword evidence="2" id="KW-1133">Transmembrane helix</keyword>
<accession>A0AAW6TD04</accession>
<dbReference type="EMBL" id="JASATX010000004">
    <property type="protein sequence ID" value="MDI2099462.1"/>
    <property type="molecule type" value="Genomic_DNA"/>
</dbReference>
<evidence type="ECO:0000256" key="2">
    <source>
        <dbReference type="SAM" id="Phobius"/>
    </source>
</evidence>
<sequence length="155" mass="16046">MKSAPASPLLYLLVTVLFAEAALLAGATVFLVVELLIDRPESYASAIALMVLTGAAAAWVTSLALGALRRRSWVRGPALVWQVLQLAVAIGSFQGADARFDIGWALLVPALLGAGLLFTKPVIAATARASLEPGALGEGAEPERDSDADGPTPLR</sequence>